<dbReference type="AlphaFoldDB" id="A0A484KSB1"/>
<dbReference type="PANTHER" id="PTHR35726:SF4">
    <property type="entry name" value="GLUTAMIC ACID-RICH PROTEIN-LIKE"/>
    <property type="match status" value="1"/>
</dbReference>
<keyword evidence="3" id="KW-1185">Reference proteome</keyword>
<evidence type="ECO:0000313" key="2">
    <source>
        <dbReference type="EMBL" id="VFQ68623.1"/>
    </source>
</evidence>
<dbReference type="OrthoDB" id="1306270at2759"/>
<accession>A0A484KSB1</accession>
<evidence type="ECO:0000313" key="3">
    <source>
        <dbReference type="Proteomes" id="UP000595140"/>
    </source>
</evidence>
<name>A0A484KSB1_9ASTE</name>
<proteinExistence type="predicted"/>
<evidence type="ECO:0000256" key="1">
    <source>
        <dbReference type="SAM" id="MobiDB-lite"/>
    </source>
</evidence>
<sequence length="273" mass="30571">MVRSIQETVFLNEDKVIPNQYPTEGDIWYLDNVNVDQPDAEENGVQPGSRDTNGPNNLIDTSAAKPITVSVSNSSQDDPGETESLPKTHIRRSTRQKQPPAKYNDYPEMMNDDRYSSNLVDLSRYFLFEATGDSSEAKSSVLDQDSALENDDALSYSGRRSAIAGDRKGDGCPPELADDACSTRLGCEENGHIYYITPDEEDDEGEEVNQRWITTAERGKKVAMRQESKIWPLRTAGGRNDRTAKMEEASVCNLEKIGEKERDRLFWEACLSS</sequence>
<reference evidence="2 3" key="1">
    <citation type="submission" date="2018-04" db="EMBL/GenBank/DDBJ databases">
        <authorList>
            <person name="Vogel A."/>
        </authorList>
    </citation>
    <scope>NUCLEOTIDE SEQUENCE [LARGE SCALE GENOMIC DNA]</scope>
</reference>
<dbReference type="EMBL" id="OOIL02000703">
    <property type="protein sequence ID" value="VFQ68623.1"/>
    <property type="molecule type" value="Genomic_DNA"/>
</dbReference>
<feature type="region of interest" description="Disordered" evidence="1">
    <location>
        <begin position="35"/>
        <end position="111"/>
    </location>
</feature>
<feature type="compositionally biased region" description="Polar residues" evidence="1">
    <location>
        <begin position="49"/>
        <end position="60"/>
    </location>
</feature>
<gene>
    <name evidence="2" type="ORF">CCAM_LOCUS10399</name>
</gene>
<dbReference type="PANTHER" id="PTHR35726">
    <property type="entry name" value="GLUTAMIC ACID-RICH PROTEIN-LIKE"/>
    <property type="match status" value="1"/>
</dbReference>
<dbReference type="Proteomes" id="UP000595140">
    <property type="component" value="Unassembled WGS sequence"/>
</dbReference>
<protein>
    <submittedName>
        <fullName evidence="2">Uncharacterized protein</fullName>
    </submittedName>
</protein>
<organism evidence="2 3">
    <name type="scientific">Cuscuta campestris</name>
    <dbReference type="NCBI Taxonomy" id="132261"/>
    <lineage>
        <taxon>Eukaryota</taxon>
        <taxon>Viridiplantae</taxon>
        <taxon>Streptophyta</taxon>
        <taxon>Embryophyta</taxon>
        <taxon>Tracheophyta</taxon>
        <taxon>Spermatophyta</taxon>
        <taxon>Magnoliopsida</taxon>
        <taxon>eudicotyledons</taxon>
        <taxon>Gunneridae</taxon>
        <taxon>Pentapetalae</taxon>
        <taxon>asterids</taxon>
        <taxon>lamiids</taxon>
        <taxon>Solanales</taxon>
        <taxon>Convolvulaceae</taxon>
        <taxon>Cuscuteae</taxon>
        <taxon>Cuscuta</taxon>
        <taxon>Cuscuta subgen. Grammica</taxon>
        <taxon>Cuscuta sect. Cleistogrammica</taxon>
    </lineage>
</organism>